<dbReference type="InterPro" id="IPR011057">
    <property type="entry name" value="Mss4-like_sf"/>
</dbReference>
<protein>
    <recommendedName>
        <fullName evidence="1">peptide-methionine (R)-S-oxide reductase</fullName>
        <ecNumber evidence="1">1.8.4.12</ecNumber>
    </recommendedName>
</protein>
<name>A0A6J6E312_9ZZZZ</name>
<proteinExistence type="predicted"/>
<evidence type="ECO:0000256" key="3">
    <source>
        <dbReference type="ARBA" id="ARBA00048488"/>
    </source>
</evidence>
<keyword evidence="2" id="KW-0560">Oxidoreductase</keyword>
<gene>
    <name evidence="5" type="ORF">UFOPK1726_00274</name>
</gene>
<evidence type="ECO:0000256" key="2">
    <source>
        <dbReference type="ARBA" id="ARBA00023002"/>
    </source>
</evidence>
<evidence type="ECO:0000313" key="5">
    <source>
        <dbReference type="EMBL" id="CAB4570940.1"/>
    </source>
</evidence>
<dbReference type="EC" id="1.8.4.12" evidence="1"/>
<dbReference type="AlphaFoldDB" id="A0A6J6E312"/>
<dbReference type="GO" id="GO:0030091">
    <property type="term" value="P:protein repair"/>
    <property type="evidence" value="ECO:0007669"/>
    <property type="project" value="InterPro"/>
</dbReference>
<sequence length="144" mass="15536">MQMVPDGAQPIENPLGFDEAKLQEMLGPAAFAVLRLGATEPAFQGILTDNDAPGDYLCAVCDALIFSGAQKFHSGCGWPSFFDAAKPGAVRELVDLSHGRKRVEIRCTNCDSHLGHVFDGEGYGTPTDRRFCVNSISMKFVPVT</sequence>
<dbReference type="GO" id="GO:0033743">
    <property type="term" value="F:peptide-methionine (R)-S-oxide reductase activity"/>
    <property type="evidence" value="ECO:0007669"/>
    <property type="project" value="UniProtKB-EC"/>
</dbReference>
<dbReference type="GO" id="GO:0006979">
    <property type="term" value="P:response to oxidative stress"/>
    <property type="evidence" value="ECO:0007669"/>
    <property type="project" value="InterPro"/>
</dbReference>
<dbReference type="InterPro" id="IPR002579">
    <property type="entry name" value="Met_Sox_Rdtase_MsrB_dom"/>
</dbReference>
<dbReference type="GO" id="GO:0005737">
    <property type="term" value="C:cytoplasm"/>
    <property type="evidence" value="ECO:0007669"/>
    <property type="project" value="TreeGrafter"/>
</dbReference>
<evidence type="ECO:0000259" key="4">
    <source>
        <dbReference type="PROSITE" id="PS51790"/>
    </source>
</evidence>
<accession>A0A6J6E312</accession>
<organism evidence="5">
    <name type="scientific">freshwater metagenome</name>
    <dbReference type="NCBI Taxonomy" id="449393"/>
    <lineage>
        <taxon>unclassified sequences</taxon>
        <taxon>metagenomes</taxon>
        <taxon>ecological metagenomes</taxon>
    </lineage>
</organism>
<dbReference type="NCBIfam" id="TIGR00357">
    <property type="entry name" value="peptide-methionine (R)-S-oxide reductase MsrB"/>
    <property type="match status" value="1"/>
</dbReference>
<evidence type="ECO:0000256" key="1">
    <source>
        <dbReference type="ARBA" id="ARBA00012499"/>
    </source>
</evidence>
<dbReference type="PANTHER" id="PTHR10173">
    <property type="entry name" value="METHIONINE SULFOXIDE REDUCTASE"/>
    <property type="match status" value="1"/>
</dbReference>
<dbReference type="InterPro" id="IPR028427">
    <property type="entry name" value="Met_Sox_Rdtase_MsrB"/>
</dbReference>
<dbReference type="PROSITE" id="PS51790">
    <property type="entry name" value="MSRB"/>
    <property type="match status" value="1"/>
</dbReference>
<dbReference type="PANTHER" id="PTHR10173:SF52">
    <property type="entry name" value="METHIONINE-R-SULFOXIDE REDUCTASE B1"/>
    <property type="match status" value="1"/>
</dbReference>
<dbReference type="SUPFAM" id="SSF51316">
    <property type="entry name" value="Mss4-like"/>
    <property type="match status" value="1"/>
</dbReference>
<comment type="catalytic activity">
    <reaction evidence="3">
        <text>L-methionyl-[protein] + [thioredoxin]-disulfide + H2O = L-methionyl-(R)-S-oxide-[protein] + [thioredoxin]-dithiol</text>
        <dbReference type="Rhea" id="RHEA:24164"/>
        <dbReference type="Rhea" id="RHEA-COMP:10698"/>
        <dbReference type="Rhea" id="RHEA-COMP:10700"/>
        <dbReference type="Rhea" id="RHEA-COMP:12313"/>
        <dbReference type="Rhea" id="RHEA-COMP:12314"/>
        <dbReference type="ChEBI" id="CHEBI:15377"/>
        <dbReference type="ChEBI" id="CHEBI:16044"/>
        <dbReference type="ChEBI" id="CHEBI:29950"/>
        <dbReference type="ChEBI" id="CHEBI:45764"/>
        <dbReference type="ChEBI" id="CHEBI:50058"/>
        <dbReference type="EC" id="1.8.4.12"/>
    </reaction>
</comment>
<feature type="domain" description="MsrB" evidence="4">
    <location>
        <begin position="19"/>
        <end position="143"/>
    </location>
</feature>
<dbReference type="Pfam" id="PF01641">
    <property type="entry name" value="SelR"/>
    <property type="match status" value="1"/>
</dbReference>
<reference evidence="5" key="1">
    <citation type="submission" date="2020-05" db="EMBL/GenBank/DDBJ databases">
        <authorList>
            <person name="Chiriac C."/>
            <person name="Salcher M."/>
            <person name="Ghai R."/>
            <person name="Kavagutti S V."/>
        </authorList>
    </citation>
    <scope>NUCLEOTIDE SEQUENCE</scope>
</reference>
<dbReference type="Gene3D" id="2.170.150.20">
    <property type="entry name" value="Peptide methionine sulfoxide reductase"/>
    <property type="match status" value="1"/>
</dbReference>
<dbReference type="EMBL" id="CAEZTT010000018">
    <property type="protein sequence ID" value="CAB4570940.1"/>
    <property type="molecule type" value="Genomic_DNA"/>
</dbReference>